<dbReference type="InterPro" id="IPR036388">
    <property type="entry name" value="WH-like_DNA-bd_sf"/>
</dbReference>
<dbReference type="InterPro" id="IPR013196">
    <property type="entry name" value="HTH_11"/>
</dbReference>
<feature type="domain" description="WCX" evidence="3">
    <location>
        <begin position="241"/>
        <end position="318"/>
    </location>
</feature>
<reference evidence="4" key="1">
    <citation type="submission" date="2022-06" db="EMBL/GenBank/DDBJ databases">
        <title>CFH 74404 Thermomicrobiaceae sp.</title>
        <authorList>
            <person name="Ming H."/>
            <person name="Li W.-J."/>
            <person name="Zhao Z."/>
        </authorList>
    </citation>
    <scope>NUCLEOTIDE SEQUENCE</scope>
    <source>
        <strain evidence="4">CFH 74404</strain>
    </source>
</reference>
<keyword evidence="5" id="KW-1185">Reference proteome</keyword>
<gene>
    <name evidence="4" type="ORF">NET02_10225</name>
</gene>
<evidence type="ECO:0000259" key="1">
    <source>
        <dbReference type="Pfam" id="PF08279"/>
    </source>
</evidence>
<dbReference type="EMBL" id="JAMSLR010000006">
    <property type="protein sequence ID" value="MCM8749524.1"/>
    <property type="molecule type" value="Genomic_DNA"/>
</dbReference>
<dbReference type="AlphaFoldDB" id="A0AA41WAX0"/>
<organism evidence="4 5">
    <name type="scientific">Thermalbibacter longus</name>
    <dbReference type="NCBI Taxonomy" id="2951981"/>
    <lineage>
        <taxon>Bacteria</taxon>
        <taxon>Pseudomonadati</taxon>
        <taxon>Thermomicrobiota</taxon>
        <taxon>Thermomicrobia</taxon>
        <taxon>Thermomicrobiales</taxon>
        <taxon>Thermomicrobiaceae</taxon>
        <taxon>Thermalbibacter</taxon>
    </lineage>
</organism>
<dbReference type="PROSITE" id="PS52050">
    <property type="entry name" value="WYL"/>
    <property type="match status" value="1"/>
</dbReference>
<dbReference type="Pfam" id="PF25583">
    <property type="entry name" value="WCX"/>
    <property type="match status" value="1"/>
</dbReference>
<feature type="domain" description="WYL" evidence="2">
    <location>
        <begin position="141"/>
        <end position="209"/>
    </location>
</feature>
<evidence type="ECO:0000313" key="4">
    <source>
        <dbReference type="EMBL" id="MCM8749524.1"/>
    </source>
</evidence>
<dbReference type="PIRSF" id="PIRSF016838">
    <property type="entry name" value="PafC"/>
    <property type="match status" value="1"/>
</dbReference>
<comment type="caution">
    <text evidence="4">The sequence shown here is derived from an EMBL/GenBank/DDBJ whole genome shotgun (WGS) entry which is preliminary data.</text>
</comment>
<evidence type="ECO:0000313" key="5">
    <source>
        <dbReference type="Proteomes" id="UP001165306"/>
    </source>
</evidence>
<proteinExistence type="predicted"/>
<feature type="domain" description="Helix-turn-helix type 11" evidence="1">
    <location>
        <begin position="13"/>
        <end position="64"/>
    </location>
</feature>
<dbReference type="PANTHER" id="PTHR34580">
    <property type="match status" value="1"/>
</dbReference>
<dbReference type="RefSeq" id="WP_284057306.1">
    <property type="nucleotide sequence ID" value="NZ_JAMSLR010000006.1"/>
</dbReference>
<dbReference type="InterPro" id="IPR028349">
    <property type="entry name" value="PafC-like"/>
</dbReference>
<name>A0AA41WAX0_9BACT</name>
<evidence type="ECO:0000259" key="2">
    <source>
        <dbReference type="Pfam" id="PF13280"/>
    </source>
</evidence>
<sequence length="342" mass="39253">MAKREPELQRVARILDILIALSQRRMKRRDLAQRYEVSERQITNDLRVIRERLGIEIVSTSEGYCIKTLPALPSVTFEMVELLALSLAAVAGSRSPGVPQDKLAAALERLHTVLPKGLRLPIEPVRRSLAPTPKAQHREQILRELFEAITSGWTVEMEYQPPMRQSPIYSRLVDPYALVPYLRGWYLIGWCHTRRAWRTFKVDRIKTLRITRTPFERRQEFDLGEFLMSSWGMIDAKDQPAEAVELLFSPPAAHWVAEEQWHHSQRIEWLPDGRLRFTVKLPVTPDFARWVLSYGGAVEVVQPDSLREQVQAHARAILERYSTVAAPMLENGIAAGIELEPA</sequence>
<dbReference type="Pfam" id="PF13280">
    <property type="entry name" value="WYL"/>
    <property type="match status" value="1"/>
</dbReference>
<protein>
    <submittedName>
        <fullName evidence="4">Transcriptional regulator</fullName>
    </submittedName>
</protein>
<evidence type="ECO:0000259" key="3">
    <source>
        <dbReference type="Pfam" id="PF25583"/>
    </source>
</evidence>
<dbReference type="InterPro" id="IPR026881">
    <property type="entry name" value="WYL_dom"/>
</dbReference>
<dbReference type="Proteomes" id="UP001165306">
    <property type="component" value="Unassembled WGS sequence"/>
</dbReference>
<dbReference type="PANTHER" id="PTHR34580:SF1">
    <property type="entry name" value="PROTEIN PAFC"/>
    <property type="match status" value="1"/>
</dbReference>
<dbReference type="InterPro" id="IPR051534">
    <property type="entry name" value="CBASS_pafABC_assoc_protein"/>
</dbReference>
<dbReference type="Pfam" id="PF08279">
    <property type="entry name" value="HTH_11"/>
    <property type="match status" value="1"/>
</dbReference>
<accession>A0AA41WAX0</accession>
<dbReference type="InterPro" id="IPR057727">
    <property type="entry name" value="WCX_dom"/>
</dbReference>
<dbReference type="Gene3D" id="1.10.10.10">
    <property type="entry name" value="Winged helix-like DNA-binding domain superfamily/Winged helix DNA-binding domain"/>
    <property type="match status" value="1"/>
</dbReference>